<dbReference type="Proteomes" id="UP001150062">
    <property type="component" value="Unassembled WGS sequence"/>
</dbReference>
<dbReference type="Gene3D" id="3.80.10.10">
    <property type="entry name" value="Ribonuclease Inhibitor"/>
    <property type="match status" value="2"/>
</dbReference>
<keyword evidence="2" id="KW-0677">Repeat</keyword>
<keyword evidence="5" id="KW-1185">Reference proteome</keyword>
<feature type="compositionally biased region" description="Polar residues" evidence="3">
    <location>
        <begin position="413"/>
        <end position="423"/>
    </location>
</feature>
<evidence type="ECO:0000256" key="3">
    <source>
        <dbReference type="SAM" id="MobiDB-lite"/>
    </source>
</evidence>
<dbReference type="EMBL" id="JAOAOG010000240">
    <property type="protein sequence ID" value="KAJ6237040.1"/>
    <property type="molecule type" value="Genomic_DNA"/>
</dbReference>
<feature type="compositionally biased region" description="Basic and acidic residues" evidence="3">
    <location>
        <begin position="772"/>
        <end position="810"/>
    </location>
</feature>
<name>A0ABQ8XWQ3_9EUKA</name>
<keyword evidence="1" id="KW-0433">Leucine-rich repeat</keyword>
<feature type="region of interest" description="Disordered" evidence="3">
    <location>
        <begin position="772"/>
        <end position="828"/>
    </location>
</feature>
<protein>
    <submittedName>
        <fullName evidence="4">Dynein regulatory complex subunit 3</fullName>
    </submittedName>
</protein>
<evidence type="ECO:0000313" key="4">
    <source>
        <dbReference type="EMBL" id="KAJ6237040.1"/>
    </source>
</evidence>
<evidence type="ECO:0000313" key="5">
    <source>
        <dbReference type="Proteomes" id="UP001150062"/>
    </source>
</evidence>
<evidence type="ECO:0000256" key="2">
    <source>
        <dbReference type="ARBA" id="ARBA00022737"/>
    </source>
</evidence>
<reference evidence="4" key="1">
    <citation type="submission" date="2022-08" db="EMBL/GenBank/DDBJ databases">
        <title>Novel sulfate-reducing endosymbionts in the free-living metamonad Anaeramoeba.</title>
        <authorList>
            <person name="Jerlstrom-Hultqvist J."/>
            <person name="Cepicka I."/>
            <person name="Gallot-Lavallee L."/>
            <person name="Salas-Leiva D."/>
            <person name="Curtis B.A."/>
            <person name="Zahonova K."/>
            <person name="Pipaliya S."/>
            <person name="Dacks J."/>
            <person name="Roger A.J."/>
        </authorList>
    </citation>
    <scope>NUCLEOTIDE SEQUENCE</scope>
    <source>
        <strain evidence="4">Schooner1</strain>
    </source>
</reference>
<evidence type="ECO:0000256" key="1">
    <source>
        <dbReference type="ARBA" id="ARBA00022614"/>
    </source>
</evidence>
<dbReference type="Pfam" id="PF12799">
    <property type="entry name" value="LRR_4"/>
    <property type="match status" value="1"/>
</dbReference>
<dbReference type="PROSITE" id="PS51450">
    <property type="entry name" value="LRR"/>
    <property type="match status" value="4"/>
</dbReference>
<dbReference type="InterPro" id="IPR025875">
    <property type="entry name" value="Leu-rich_rpt_4"/>
</dbReference>
<feature type="region of interest" description="Disordered" evidence="3">
    <location>
        <begin position="512"/>
        <end position="661"/>
    </location>
</feature>
<proteinExistence type="predicted"/>
<feature type="compositionally biased region" description="Basic and acidic residues" evidence="3">
    <location>
        <begin position="512"/>
        <end position="588"/>
    </location>
</feature>
<dbReference type="PANTHER" id="PTHR15454">
    <property type="entry name" value="NISCHARIN RELATED"/>
    <property type="match status" value="1"/>
</dbReference>
<dbReference type="SMART" id="SM00365">
    <property type="entry name" value="LRR_SD22"/>
    <property type="match status" value="4"/>
</dbReference>
<sequence>MTFSFGFGTISEEHFLRKLHIVLEQNWKSLKSGKRFLSLNALNIAYLNKQLKEKKKITKPTKNNDVFGFSTMKPLESIVSELLWYLSRISNLRIEPIGAQRNKKIEIAIVLEKIFRNLNALEINLTDVDFIVNFHFKILPKLHTLIIGNKSINHLASIFYYELGDKRISIPKCNLKTLSCPYNKLTNIDVALTSAENLTKLDFSHNRLSIIENLESSIFLDSLNLSFNRIKSLSTIHLQIGSLRELILTHNQITSLDGICKLYSMEVLDISSNCISSFQEIQKLTGLPLLKQLFLNRNPICKVENYLQIIMWMFSRCQEFEYFENRNITHFKPRAAGKNFNLKLIDSTISTQFKQFTNFNNSNFWKKRIAVIEDKGKTSNNDNNNNNNNNNRIDEHSNTINNKTTKRGDSLLLNETHQENPNSPIIKMNRQSKYRKQILNFHNKIQLLRQNIEKIKNESGDDWLKVFHGYDRKHFLTESDIEEEQKEKKKLKKKLIKRRKKHLEKIKLKKEEEEEKKKEMEMEKEKEKEELVKKGNETEKEKEIEKETQDKKILIEKEGEEDEKGKGDEVDEKDQEKMIKEELKKIENIDEELDEQIKNDNEKQKDNQDENKNKIENSNEEGNENKNTNKEIDEKENNSQMVNKDDNTNDEEDQERNNKEDQEIEFTVITFLVYKFPKELIGTERELDESNMKDKILMEIQVTKDQIIDTENKLNINIKDIGDIVVQYESQNVFQIQYFDTNNRFQQIYYEAISTKNLGQIIQYISLLKEKNKKEEEESERERQKELEREREREGQREIEKELKGGREEGGSDNEEINQLTDQDSKEPKMILSLNDLSKKIEDIPNKNKQSDKETSNLGQDLQKFKEFNDINVGSYSQFMKQRLKKNQNKKSNKFNYNQEMYRKNFEQEYMFEDDMSEYSEYSEFTERSDWDEDLVFDETDFVIDLEPIVDLEIKINKQIIPFQVFRNYDPNSEKREQTYQNEKNEYFDLLSQNEDISKYRVLSRKLQVYFEIEFLSTKGESIQKSLRTRYLKSNSKLKTERDCVLLITELNLYLIKEIVKRRKGNQVSFDLVISKPISEISEVSCGFNHQYFSIKFIDQSAYVFLPRDIMLTKQWLIELQETFPNLILSEYHLSTVTFFNKCILTKILNNLRKRNRFKKKAGIMIKEISQTIIYYTLVWIFPKRGKRLQQKSIFLTSSYLVICTESISKGPDFDQYSKKFRPFRRVLLYNLEDLISVVLKRTKRKLLKLVFLGRKKKKNHNVVKLFIPSPNELINFFDILVQTHQKFFPHHPIMKRFN</sequence>
<feature type="region of interest" description="Disordered" evidence="3">
    <location>
        <begin position="376"/>
        <end position="424"/>
    </location>
</feature>
<dbReference type="InterPro" id="IPR001611">
    <property type="entry name" value="Leu-rich_rpt"/>
</dbReference>
<dbReference type="InterPro" id="IPR032675">
    <property type="entry name" value="LRR_dom_sf"/>
</dbReference>
<accession>A0ABQ8XWQ3</accession>
<dbReference type="SUPFAM" id="SSF52058">
    <property type="entry name" value="L domain-like"/>
    <property type="match status" value="1"/>
</dbReference>
<gene>
    <name evidence="4" type="ORF">M0813_03447</name>
</gene>
<feature type="compositionally biased region" description="Low complexity" evidence="3">
    <location>
        <begin position="380"/>
        <end position="391"/>
    </location>
</feature>
<organism evidence="4 5">
    <name type="scientific">Anaeramoeba flamelloides</name>
    <dbReference type="NCBI Taxonomy" id="1746091"/>
    <lineage>
        <taxon>Eukaryota</taxon>
        <taxon>Metamonada</taxon>
        <taxon>Anaeramoebidae</taxon>
        <taxon>Anaeramoeba</taxon>
    </lineage>
</organism>
<feature type="compositionally biased region" description="Basic and acidic residues" evidence="3">
    <location>
        <begin position="595"/>
        <end position="647"/>
    </location>
</feature>
<comment type="caution">
    <text evidence="4">The sequence shown here is derived from an EMBL/GenBank/DDBJ whole genome shotgun (WGS) entry which is preliminary data.</text>
</comment>